<proteinExistence type="predicted"/>
<feature type="region of interest" description="Disordered" evidence="3">
    <location>
        <begin position="98"/>
        <end position="222"/>
    </location>
</feature>
<feature type="region of interest" description="Disordered" evidence="3">
    <location>
        <begin position="308"/>
        <end position="332"/>
    </location>
</feature>
<feature type="region of interest" description="Disordered" evidence="3">
    <location>
        <begin position="1469"/>
        <end position="1514"/>
    </location>
</feature>
<accession>A0A9P9EDS6</accession>
<dbReference type="GO" id="GO:0006338">
    <property type="term" value="P:chromatin remodeling"/>
    <property type="evidence" value="ECO:0007669"/>
    <property type="project" value="UniProtKB-ARBA"/>
</dbReference>
<feature type="coiled-coil region" evidence="2">
    <location>
        <begin position="1264"/>
        <end position="1421"/>
    </location>
</feature>
<dbReference type="InterPro" id="IPR021006">
    <property type="entry name" value="Hda2/3"/>
</dbReference>
<sequence>MAPSTKRKRTSTVDTSPSPTHRPKRQKNRAKTYVEPSSPEEKDGGEFYQVKRILKERKLRGKLQYLIEWEGLDPQTGRKWPNDWKSPTDITKDLVDEWKENKQKRVRGSAASTPSVGPPETPREIRDRRQANNRVVEDTPETPELGLIRSRRQVTHVQPSQNRDRDLSGYVFHSQLPPDASSPQTSQSHVQTENSSSPGFLQRGFKSSGIVPDSQVEDGSASYVQTTQEYTISGAEESSVQYTQTGRIDSEELVPDSSALPENRLSFLSAAPAIEQFDHIEDSQQSQSQLISTKNRGDSHFVLSLEKDRAEESQEIGIEIPESPTQPEPESIEAQTWEIPTQPDSELIGAPAWDPILSQPGQRLETDTVEDTQVENPDVVKRCAEEEESELEIVAQDAQEEDPRSTGQREEDPEEEILLLSESRPAFVNPGLSIGRDNHVPAQSVEEVNCVTETVSTGKLPSNLSVDPQDQHRESSLADTPVLEIPRAISLANSVNPHLESQVPDFCRFHSVPLGERGSARTSTQSVGQIKPYLALHTSDLALVEGSVKPTGAASIQGQAEEPATVVAAPQLPVLEPQGPTEYQIEQGGGGESFACTDVQSLSAAFEQARSLSLQINCESSKRDKREPFAQADFVESARTSNAPTPTTATTTISDYSHQAREQEAQEIPRDLYTPTQESSIRTTVELQIVEGASIESAKSSVVRAETPQSRHDSSQESLRGSVSSPAPHPPSISLRTDSLAPPRPSTPEGSTVSTAMDNSHQPDPEPQIPVAPALNPTSTEKSAEQLKEEFRTQMNELYRKNREKAAASSSSTRRSRLAASPLVLSSRSPSTIPDHSPRPSEPSSLRTSALANSTAVDMPAAPSLLPPAAAAEAPAVQLDNGDEASESEDEITGKPDNDEDDTHSLLDDDLQLQPEEHIVPLPMHGRQLDMLTHEIQRDKDLVQDFLKNAQRYDDTVKLEKLVQRLRAVETHVDLIWAEADSSSQLTSAMTQSLWDSDSCVKFRFLGALLSALREHDLNGIVVIEKYDLRLLGMVEKFLRGKDISYKFPAKGRMSDSSLMAETLTITILSAEETFIMSPPDFIVCLDGTLNASRIRTKRWATNPDRSPIPVFELVVPRSVSHIERYISPALSPKRRMHTLFATLAQVHDYIGQPMVNSPSAIDAAAMVAEYIIALGEDQLPEWPLPPIGSIKSVIEFSSQHSQEAMPSPPPAGGFKASKRPLDSEPLDPAKRVRLTPQPPSSVASNENEVTHISDSMPGTAVVVSKLQEQLNQEQAMRKASDKRAGQFEAALDRRHNDYEDLKMKYRQALGQIDGANNAKDKAIERLDTKLAELKVVRTEYDEQQQLQLASEDDKIAEIARIRQQLTDTKALEERALKKAESAERTLEYIKEQYREASDRATELNTQNTKLTKDLAIAEKKASKQAVERKSEHWNKVYQMMDRKVEDLENRIRISDRIIAQKEEEIARLAKPRTGYGTRGGSVPRSPQVRGSGSRAASPSASTTRDRVSQIRNG</sequence>
<dbReference type="Gene3D" id="3.40.50.12360">
    <property type="match status" value="1"/>
</dbReference>
<evidence type="ECO:0000259" key="4">
    <source>
        <dbReference type="PROSITE" id="PS50013"/>
    </source>
</evidence>
<dbReference type="PROSITE" id="PS50013">
    <property type="entry name" value="CHROMO_2"/>
    <property type="match status" value="1"/>
</dbReference>
<dbReference type="InterPro" id="IPR016197">
    <property type="entry name" value="Chromo-like_dom_sf"/>
</dbReference>
<feature type="compositionally biased region" description="Polar residues" evidence="3">
    <location>
        <begin position="824"/>
        <end position="834"/>
    </location>
</feature>
<dbReference type="PANTHER" id="PTHR24216:SF65">
    <property type="entry name" value="PAXILLIN-LIKE PROTEIN 1"/>
    <property type="match status" value="1"/>
</dbReference>
<dbReference type="InterPro" id="IPR000953">
    <property type="entry name" value="Chromo/chromo_shadow_dom"/>
</dbReference>
<feature type="region of interest" description="Disordered" evidence="3">
    <location>
        <begin position="879"/>
        <end position="906"/>
    </location>
</feature>
<feature type="region of interest" description="Disordered" evidence="3">
    <location>
        <begin position="802"/>
        <end position="851"/>
    </location>
</feature>
<feature type="region of interest" description="Disordered" evidence="3">
    <location>
        <begin position="1"/>
        <end position="46"/>
    </location>
</feature>
<evidence type="ECO:0000256" key="1">
    <source>
        <dbReference type="ARBA" id="ARBA00011353"/>
    </source>
</evidence>
<feature type="compositionally biased region" description="Basic and acidic residues" evidence="3">
    <location>
        <begin position="1220"/>
        <end position="1231"/>
    </location>
</feature>
<feature type="compositionally biased region" description="Low complexity" evidence="3">
    <location>
        <begin position="807"/>
        <end position="821"/>
    </location>
</feature>
<dbReference type="InterPro" id="IPR038609">
    <property type="entry name" value="HDA1_su2/3_sf"/>
</dbReference>
<keyword evidence="6" id="KW-1185">Reference proteome</keyword>
<feature type="compositionally biased region" description="Basic and acidic residues" evidence="3">
    <location>
        <begin position="401"/>
        <end position="410"/>
    </location>
</feature>
<dbReference type="GO" id="GO:0070823">
    <property type="term" value="C:HDA1 complex"/>
    <property type="evidence" value="ECO:0007669"/>
    <property type="project" value="InterPro"/>
</dbReference>
<dbReference type="Proteomes" id="UP000700596">
    <property type="component" value="Unassembled WGS sequence"/>
</dbReference>
<feature type="compositionally biased region" description="Basic and acidic residues" evidence="3">
    <location>
        <begin position="892"/>
        <end position="906"/>
    </location>
</feature>
<feature type="region of interest" description="Disordered" evidence="3">
    <location>
        <begin position="697"/>
        <end position="785"/>
    </location>
</feature>
<feature type="region of interest" description="Disordered" evidence="3">
    <location>
        <begin position="1199"/>
        <end position="1248"/>
    </location>
</feature>
<feature type="compositionally biased region" description="Polar residues" evidence="3">
    <location>
        <begin position="842"/>
        <end position="851"/>
    </location>
</feature>
<evidence type="ECO:0000313" key="5">
    <source>
        <dbReference type="EMBL" id="KAH7135252.1"/>
    </source>
</evidence>
<dbReference type="SUPFAM" id="SSF54160">
    <property type="entry name" value="Chromo domain-like"/>
    <property type="match status" value="1"/>
</dbReference>
<reference evidence="5" key="1">
    <citation type="journal article" date="2021" name="Nat. Commun.">
        <title>Genetic determinants of endophytism in the Arabidopsis root mycobiome.</title>
        <authorList>
            <person name="Mesny F."/>
            <person name="Miyauchi S."/>
            <person name="Thiergart T."/>
            <person name="Pickel B."/>
            <person name="Atanasova L."/>
            <person name="Karlsson M."/>
            <person name="Huettel B."/>
            <person name="Barry K.W."/>
            <person name="Haridas S."/>
            <person name="Chen C."/>
            <person name="Bauer D."/>
            <person name="Andreopoulos W."/>
            <person name="Pangilinan J."/>
            <person name="LaButti K."/>
            <person name="Riley R."/>
            <person name="Lipzen A."/>
            <person name="Clum A."/>
            <person name="Drula E."/>
            <person name="Henrissat B."/>
            <person name="Kohler A."/>
            <person name="Grigoriev I.V."/>
            <person name="Martin F.M."/>
            <person name="Hacquard S."/>
        </authorList>
    </citation>
    <scope>NUCLEOTIDE SEQUENCE</scope>
    <source>
        <strain evidence="5">MPI-CAGE-CH-0243</strain>
    </source>
</reference>
<feature type="domain" description="Chromo" evidence="4">
    <location>
        <begin position="48"/>
        <end position="90"/>
    </location>
</feature>
<feature type="compositionally biased region" description="Basic residues" evidence="3">
    <location>
        <begin position="21"/>
        <end position="30"/>
    </location>
</feature>
<feature type="compositionally biased region" description="Basic and acidic residues" evidence="3">
    <location>
        <begin position="1504"/>
        <end position="1514"/>
    </location>
</feature>
<feature type="compositionally biased region" description="Basic residues" evidence="3">
    <location>
        <begin position="1"/>
        <end position="10"/>
    </location>
</feature>
<feature type="compositionally biased region" description="Acidic residues" evidence="3">
    <location>
        <begin position="881"/>
        <end position="891"/>
    </location>
</feature>
<evidence type="ECO:0000313" key="6">
    <source>
        <dbReference type="Proteomes" id="UP000700596"/>
    </source>
</evidence>
<dbReference type="OrthoDB" id="3647690at2759"/>
<dbReference type="EMBL" id="JAGMWT010000002">
    <property type="protein sequence ID" value="KAH7135252.1"/>
    <property type="molecule type" value="Genomic_DNA"/>
</dbReference>
<name>A0A9P9EDS6_9PLEO</name>
<dbReference type="Gene3D" id="2.40.50.40">
    <property type="match status" value="1"/>
</dbReference>
<feature type="compositionally biased region" description="Polar residues" evidence="3">
    <location>
        <begin position="181"/>
        <end position="199"/>
    </location>
</feature>
<comment type="subunit">
    <text evidence="1">Component of the NuA4 histone acetyltransferase complex.</text>
</comment>
<feature type="compositionally biased region" description="Basic and acidic residues" evidence="3">
    <location>
        <begin position="121"/>
        <end position="130"/>
    </location>
</feature>
<dbReference type="CDD" id="cd00024">
    <property type="entry name" value="CD_CSD"/>
    <property type="match status" value="1"/>
</dbReference>
<evidence type="ECO:0000256" key="3">
    <source>
        <dbReference type="SAM" id="MobiDB-lite"/>
    </source>
</evidence>
<keyword evidence="2" id="KW-0175">Coiled coil</keyword>
<comment type="caution">
    <text evidence="5">The sequence shown here is derived from an EMBL/GenBank/DDBJ whole genome shotgun (WGS) entry which is preliminary data.</text>
</comment>
<dbReference type="Pfam" id="PF11496">
    <property type="entry name" value="HDA2-3"/>
    <property type="match status" value="1"/>
</dbReference>
<feature type="region of interest" description="Disordered" evidence="3">
    <location>
        <begin position="634"/>
        <end position="679"/>
    </location>
</feature>
<organism evidence="5 6">
    <name type="scientific">Dendryphion nanum</name>
    <dbReference type="NCBI Taxonomy" id="256645"/>
    <lineage>
        <taxon>Eukaryota</taxon>
        <taxon>Fungi</taxon>
        <taxon>Dikarya</taxon>
        <taxon>Ascomycota</taxon>
        <taxon>Pezizomycotina</taxon>
        <taxon>Dothideomycetes</taxon>
        <taxon>Pleosporomycetidae</taxon>
        <taxon>Pleosporales</taxon>
        <taxon>Torulaceae</taxon>
        <taxon>Dendryphion</taxon>
    </lineage>
</organism>
<dbReference type="PANTHER" id="PTHR24216">
    <property type="entry name" value="PAXILLIN-RELATED"/>
    <property type="match status" value="1"/>
</dbReference>
<feature type="region of interest" description="Disordered" evidence="3">
    <location>
        <begin position="344"/>
        <end position="417"/>
    </location>
</feature>
<feature type="compositionally biased region" description="Low complexity" evidence="3">
    <location>
        <begin position="1490"/>
        <end position="1503"/>
    </location>
</feature>
<feature type="compositionally biased region" description="Low complexity" evidence="3">
    <location>
        <begin position="643"/>
        <end position="652"/>
    </location>
</feature>
<feature type="compositionally biased region" description="Polar residues" evidence="3">
    <location>
        <begin position="716"/>
        <end position="725"/>
    </location>
</feature>
<feature type="compositionally biased region" description="Basic and acidic residues" evidence="3">
    <location>
        <begin position="658"/>
        <end position="670"/>
    </location>
</feature>
<protein>
    <recommendedName>
        <fullName evidence="4">Chromo domain-containing protein</fullName>
    </recommendedName>
</protein>
<feature type="compositionally biased region" description="Polar residues" evidence="3">
    <location>
        <begin position="748"/>
        <end position="762"/>
    </location>
</feature>
<gene>
    <name evidence="5" type="ORF">B0J11DRAFT_478866</name>
</gene>
<evidence type="ECO:0000256" key="2">
    <source>
        <dbReference type="SAM" id="Coils"/>
    </source>
</evidence>